<dbReference type="AlphaFoldDB" id="A0A351RAJ9"/>
<dbReference type="CDD" id="cd00130">
    <property type="entry name" value="PAS"/>
    <property type="match status" value="1"/>
</dbReference>
<dbReference type="Pfam" id="PF13426">
    <property type="entry name" value="PAS_9"/>
    <property type="match status" value="1"/>
</dbReference>
<dbReference type="NCBIfam" id="TIGR00254">
    <property type="entry name" value="GGDEF"/>
    <property type="match status" value="1"/>
</dbReference>
<dbReference type="PANTHER" id="PTHR45138:SF9">
    <property type="entry name" value="DIGUANYLATE CYCLASE DGCM-RELATED"/>
    <property type="match status" value="1"/>
</dbReference>
<dbReference type="InterPro" id="IPR043128">
    <property type="entry name" value="Rev_trsase/Diguanyl_cyclase"/>
</dbReference>
<accession>A0A351RAJ9</accession>
<dbReference type="SUPFAM" id="SSF55073">
    <property type="entry name" value="Nucleotide cyclase"/>
    <property type="match status" value="1"/>
</dbReference>
<dbReference type="Gene3D" id="3.30.450.20">
    <property type="entry name" value="PAS domain"/>
    <property type="match status" value="1"/>
</dbReference>
<evidence type="ECO:0000259" key="3">
    <source>
        <dbReference type="PROSITE" id="PS50887"/>
    </source>
</evidence>
<dbReference type="EC" id="2.7.7.65" evidence="1"/>
<comment type="catalytic activity">
    <reaction evidence="2">
        <text>2 GTP = 3',3'-c-di-GMP + 2 diphosphate</text>
        <dbReference type="Rhea" id="RHEA:24898"/>
        <dbReference type="ChEBI" id="CHEBI:33019"/>
        <dbReference type="ChEBI" id="CHEBI:37565"/>
        <dbReference type="ChEBI" id="CHEBI:58805"/>
        <dbReference type="EC" id="2.7.7.65"/>
    </reaction>
</comment>
<name>A0A351RAJ9_9PROT</name>
<dbReference type="CDD" id="cd01949">
    <property type="entry name" value="GGDEF"/>
    <property type="match status" value="1"/>
</dbReference>
<dbReference type="InterPro" id="IPR000160">
    <property type="entry name" value="GGDEF_dom"/>
</dbReference>
<organism evidence="4 5">
    <name type="scientific">Methylotenera mobilis</name>
    <dbReference type="NCBI Taxonomy" id="359408"/>
    <lineage>
        <taxon>Bacteria</taxon>
        <taxon>Pseudomonadati</taxon>
        <taxon>Pseudomonadota</taxon>
        <taxon>Betaproteobacteria</taxon>
        <taxon>Nitrosomonadales</taxon>
        <taxon>Methylophilaceae</taxon>
        <taxon>Methylotenera</taxon>
    </lineage>
</organism>
<dbReference type="GO" id="GO:0052621">
    <property type="term" value="F:diguanylate cyclase activity"/>
    <property type="evidence" value="ECO:0007669"/>
    <property type="project" value="UniProtKB-EC"/>
</dbReference>
<dbReference type="InterPro" id="IPR000014">
    <property type="entry name" value="PAS"/>
</dbReference>
<dbReference type="SUPFAM" id="SSF55785">
    <property type="entry name" value="PYP-like sensor domain (PAS domain)"/>
    <property type="match status" value="1"/>
</dbReference>
<dbReference type="FunFam" id="3.30.70.270:FF:000001">
    <property type="entry name" value="Diguanylate cyclase domain protein"/>
    <property type="match status" value="1"/>
</dbReference>
<dbReference type="PROSITE" id="PS50887">
    <property type="entry name" value="GGDEF"/>
    <property type="match status" value="1"/>
</dbReference>
<dbReference type="PANTHER" id="PTHR45138">
    <property type="entry name" value="REGULATORY COMPONENTS OF SENSORY TRANSDUCTION SYSTEM"/>
    <property type="match status" value="1"/>
</dbReference>
<dbReference type="InterPro" id="IPR029787">
    <property type="entry name" value="Nucleotide_cyclase"/>
</dbReference>
<evidence type="ECO:0000256" key="2">
    <source>
        <dbReference type="ARBA" id="ARBA00034247"/>
    </source>
</evidence>
<dbReference type="Proteomes" id="UP000264313">
    <property type="component" value="Unassembled WGS sequence"/>
</dbReference>
<dbReference type="Pfam" id="PF00990">
    <property type="entry name" value="GGDEF"/>
    <property type="match status" value="1"/>
</dbReference>
<evidence type="ECO:0000256" key="1">
    <source>
        <dbReference type="ARBA" id="ARBA00012528"/>
    </source>
</evidence>
<dbReference type="SMART" id="SM00267">
    <property type="entry name" value="GGDEF"/>
    <property type="match status" value="1"/>
</dbReference>
<protein>
    <recommendedName>
        <fullName evidence="1">diguanylate cyclase</fullName>
        <ecNumber evidence="1">2.7.7.65</ecNumber>
    </recommendedName>
</protein>
<gene>
    <name evidence="4" type="ORF">DCW48_05590</name>
</gene>
<evidence type="ECO:0000313" key="4">
    <source>
        <dbReference type="EMBL" id="HBA09070.1"/>
    </source>
</evidence>
<dbReference type="InterPro" id="IPR050469">
    <property type="entry name" value="Diguanylate_Cyclase"/>
</dbReference>
<dbReference type="NCBIfam" id="TIGR00229">
    <property type="entry name" value="sensory_box"/>
    <property type="match status" value="1"/>
</dbReference>
<feature type="domain" description="GGDEF" evidence="3">
    <location>
        <begin position="295"/>
        <end position="428"/>
    </location>
</feature>
<evidence type="ECO:0000313" key="5">
    <source>
        <dbReference type="Proteomes" id="UP000264313"/>
    </source>
</evidence>
<dbReference type="InterPro" id="IPR035965">
    <property type="entry name" value="PAS-like_dom_sf"/>
</dbReference>
<proteinExistence type="predicted"/>
<reference evidence="4 5" key="1">
    <citation type="journal article" date="2018" name="Nat. Biotechnol.">
        <title>A standardized bacterial taxonomy based on genome phylogeny substantially revises the tree of life.</title>
        <authorList>
            <person name="Parks D.H."/>
            <person name="Chuvochina M."/>
            <person name="Waite D.W."/>
            <person name="Rinke C."/>
            <person name="Skarshewski A."/>
            <person name="Chaumeil P.A."/>
            <person name="Hugenholtz P."/>
        </authorList>
    </citation>
    <scope>NUCLEOTIDE SEQUENCE [LARGE SCALE GENOMIC DNA]</scope>
    <source>
        <strain evidence="4">UBA9958</strain>
    </source>
</reference>
<comment type="caution">
    <text evidence="4">The sequence shown here is derived from an EMBL/GenBank/DDBJ whole genome shotgun (WGS) entry which is preliminary data.</text>
</comment>
<dbReference type="EMBL" id="DNAA01000137">
    <property type="protein sequence ID" value="HBA09070.1"/>
    <property type="molecule type" value="Genomic_DNA"/>
</dbReference>
<dbReference type="Gene3D" id="3.30.70.270">
    <property type="match status" value="1"/>
</dbReference>
<sequence length="436" mass="49088">MSDELKSEYESLLQFLYLAPVGLVQMKSNGEIVMINPLSAQLLLPIAPDGDLSNFFSTLENIAPELHSMCNSFTKKRGQICDSLRVQLTAGIPGKEDPKVLAFSLLKLDADRIMAVISDVSLVVKREKQLQHNEAWFNAIFSGVTEYALISLDSEGNIENWNISLERLGKFKAIDVENKPYSIFFPKDSTDQERLKDRLSEADENGWSLFESWCLRNDGSRFWGSSIISPLENSLHEHFNPPRYSLIIRDISEKRNSTEDLIKASFNDHLTGISNRRAFFEAAGLEFERWKKRPRPLSILAIDADYFKKVNDTYGHASGDEVLKHLSKVLQDSVREMDLVARLGGEEFSALLPSTDMDGAIKIAERIRTYIADSVLDVDGQQIRYTVSIGVSTVNQYVTGIDMLLKIADEALYASKHEGRNRVTAINPDATNTLQK</sequence>